<organism evidence="1 2">
    <name type="scientific">Allocoleopsis franciscana PCC 7113</name>
    <dbReference type="NCBI Taxonomy" id="1173027"/>
    <lineage>
        <taxon>Bacteria</taxon>
        <taxon>Bacillati</taxon>
        <taxon>Cyanobacteriota</taxon>
        <taxon>Cyanophyceae</taxon>
        <taxon>Coleofasciculales</taxon>
        <taxon>Coleofasciculaceae</taxon>
        <taxon>Allocoleopsis</taxon>
        <taxon>Allocoleopsis franciscana</taxon>
    </lineage>
</organism>
<dbReference type="Gene3D" id="3.30.420.40">
    <property type="match status" value="1"/>
</dbReference>
<dbReference type="EMBL" id="CP003630">
    <property type="protein sequence ID" value="AFZ18654.1"/>
    <property type="molecule type" value="Genomic_DNA"/>
</dbReference>
<name>K9WFW0_9CYAN</name>
<dbReference type="RefSeq" id="WP_015182803.1">
    <property type="nucleotide sequence ID" value="NC_019738.1"/>
</dbReference>
<proteinExistence type="predicted"/>
<reference evidence="1 2" key="1">
    <citation type="submission" date="2012-06" db="EMBL/GenBank/DDBJ databases">
        <title>Finished chromosome of genome of Microcoleus sp. PCC 7113.</title>
        <authorList>
            <consortium name="US DOE Joint Genome Institute"/>
            <person name="Gugger M."/>
            <person name="Coursin T."/>
            <person name="Rippka R."/>
            <person name="Tandeau De Marsac N."/>
            <person name="Huntemann M."/>
            <person name="Wei C.-L."/>
            <person name="Han J."/>
            <person name="Detter J.C."/>
            <person name="Han C."/>
            <person name="Tapia R."/>
            <person name="Chen A."/>
            <person name="Kyrpides N."/>
            <person name="Mavromatis K."/>
            <person name="Markowitz V."/>
            <person name="Szeto E."/>
            <person name="Ivanova N."/>
            <person name="Pagani I."/>
            <person name="Pati A."/>
            <person name="Goodwin L."/>
            <person name="Nordberg H.P."/>
            <person name="Cantor M.N."/>
            <person name="Hua S.X."/>
            <person name="Woyke T."/>
            <person name="Kerfeld C.A."/>
        </authorList>
    </citation>
    <scope>NUCLEOTIDE SEQUENCE [LARGE SCALE GENOMIC DNA]</scope>
    <source>
        <strain evidence="1 2">PCC 7113</strain>
    </source>
</reference>
<dbReference type="KEGG" id="mic:Mic7113_2876"/>
<keyword evidence="2" id="KW-1185">Reference proteome</keyword>
<dbReference type="HOGENOM" id="CLU_463709_0_0_3"/>
<gene>
    <name evidence="1" type="ORF">Mic7113_2876</name>
</gene>
<dbReference type="InterPro" id="IPR043129">
    <property type="entry name" value="ATPase_NBD"/>
</dbReference>
<dbReference type="SUPFAM" id="SSF53067">
    <property type="entry name" value="Actin-like ATPase domain"/>
    <property type="match status" value="1"/>
</dbReference>
<evidence type="ECO:0000313" key="1">
    <source>
        <dbReference type="EMBL" id="AFZ18654.1"/>
    </source>
</evidence>
<dbReference type="AlphaFoldDB" id="K9WFW0"/>
<accession>K9WFW0</accession>
<dbReference type="PATRIC" id="fig|1173027.3.peg.3164"/>
<dbReference type="STRING" id="1173027.Mic7113_2876"/>
<dbReference type="eggNOG" id="COG0443">
    <property type="taxonomic scope" value="Bacteria"/>
</dbReference>
<protein>
    <submittedName>
        <fullName evidence="1">Uncharacterized protein</fullName>
    </submittedName>
</protein>
<sequence length="657" mass="72714">MPEPSQQPEAIANNAAWYLGIDLGTTGVSAVLLNSTTGQRYPIYWSYEIARQPEELPTVKPPFTFYGSDKPIFRLPALTYSEPATNSLSVEPSSTAMVVGALASPLAHNQPGVFLEKFKPYLNLGIPYYCPKRHEWEPTLHLPNQQIISLYRVRQSLQALLATLTPNRTQPNDLIQVGAQGLGSETLTAALQQLQGVIMGSPATWGDTYRLNVREAVLAAKLVKYPEQIFFVEDAIASVLAGLLSLGSGGAGENLSNPTHEKEQSFTAEVSSTTLSSPELLTQSPIASSPSPWRGGTLVLNIGATTTELTLVNLPVDLQDLIYSDFSLCSLPYAGDAIEQDILCQLLYPQLSAEQQQQLALHEELKALQPGQPESQRRDRLAWMLQSSPLGQALLKAASCLKLILQHQEKFSLDLSQQQFTLTRLDLEDRVLQPFLQVLNQQLNVLLIETGISEHGIEQILLLGGTANLIALTQWLQKRLPNATLIQDIDLPRESWLAAGLASLPLYPQVLNRTRQQYSDYFLLLELLRAFAQTTGEAATRAYSLEEIMQQLERRGVNTGACYERIVRLVEGQLPEGLVPALEEAILLSPTSKQNSIYGQVAASPGLFSREDDGSKETGKGNRLYRLNLKQQSFLHNYMKIILSSIYQKFEEPLILR</sequence>
<dbReference type="Proteomes" id="UP000010471">
    <property type="component" value="Chromosome"/>
</dbReference>
<dbReference type="OrthoDB" id="437233at2"/>
<evidence type="ECO:0000313" key="2">
    <source>
        <dbReference type="Proteomes" id="UP000010471"/>
    </source>
</evidence>